<evidence type="ECO:0000256" key="9">
    <source>
        <dbReference type="ARBA" id="ARBA00022871"/>
    </source>
</evidence>
<dbReference type="InterPro" id="IPR027417">
    <property type="entry name" value="P-loop_NTPase"/>
</dbReference>
<dbReference type="SUPFAM" id="SSF63748">
    <property type="entry name" value="Tudor/PWWP/MBT"/>
    <property type="match status" value="2"/>
</dbReference>
<dbReference type="GO" id="GO:0003676">
    <property type="term" value="F:nucleic acid binding"/>
    <property type="evidence" value="ECO:0007669"/>
    <property type="project" value="InterPro"/>
</dbReference>
<dbReference type="GO" id="GO:0007283">
    <property type="term" value="P:spermatogenesis"/>
    <property type="evidence" value="ECO:0007669"/>
    <property type="project" value="UniProtKB-KW"/>
</dbReference>
<evidence type="ECO:0000259" key="16">
    <source>
        <dbReference type="PROSITE" id="PS51203"/>
    </source>
</evidence>
<dbReference type="InterPro" id="IPR035437">
    <property type="entry name" value="SNase_OB-fold_sf"/>
</dbReference>
<dbReference type="Gene3D" id="2.40.50.90">
    <property type="match status" value="1"/>
</dbReference>
<feature type="region of interest" description="Disordered" evidence="13">
    <location>
        <begin position="351"/>
        <end position="383"/>
    </location>
</feature>
<keyword evidence="18" id="KW-1185">Reference proteome</keyword>
<dbReference type="SMART" id="SM00333">
    <property type="entry name" value="TUDOR"/>
    <property type="match status" value="2"/>
</dbReference>
<evidence type="ECO:0000256" key="2">
    <source>
        <dbReference type="ARBA" id="ARBA00022473"/>
    </source>
</evidence>
<evidence type="ECO:0000256" key="4">
    <source>
        <dbReference type="ARBA" id="ARBA00022741"/>
    </source>
</evidence>
<protein>
    <recommendedName>
        <fullName evidence="1">RNA helicase</fullName>
        <ecNumber evidence="1">3.6.4.13</ecNumber>
    </recommendedName>
</protein>
<feature type="region of interest" description="Disordered" evidence="13">
    <location>
        <begin position="401"/>
        <end position="489"/>
    </location>
</feature>
<dbReference type="PANTHER" id="PTHR22655">
    <property type="entry name" value="ATP-DEPENDENT RNA HELICASE TDRD12-RELATED"/>
    <property type="match status" value="1"/>
</dbReference>
<feature type="compositionally biased region" description="Low complexity" evidence="13">
    <location>
        <begin position="323"/>
        <end position="338"/>
    </location>
</feature>
<dbReference type="GO" id="GO:0005737">
    <property type="term" value="C:cytoplasm"/>
    <property type="evidence" value="ECO:0007669"/>
    <property type="project" value="UniProtKB-ARBA"/>
</dbReference>
<dbReference type="InterPro" id="IPR002999">
    <property type="entry name" value="Tudor"/>
</dbReference>
<evidence type="ECO:0000256" key="12">
    <source>
        <dbReference type="ARBA" id="ARBA00047984"/>
    </source>
</evidence>
<dbReference type="CDD" id="cd20379">
    <property type="entry name" value="Tudor_dTUD-like"/>
    <property type="match status" value="2"/>
</dbReference>
<dbReference type="GO" id="GO:0051321">
    <property type="term" value="P:meiotic cell cycle"/>
    <property type="evidence" value="ECO:0007669"/>
    <property type="project" value="UniProtKB-KW"/>
</dbReference>
<dbReference type="SUPFAM" id="SSF52540">
    <property type="entry name" value="P-loop containing nucleoside triphosphate hydrolases"/>
    <property type="match status" value="2"/>
</dbReference>
<dbReference type="PROSITE" id="PS51192">
    <property type="entry name" value="HELICASE_ATP_BIND_1"/>
    <property type="match status" value="1"/>
</dbReference>
<dbReference type="GO" id="GO:0005524">
    <property type="term" value="F:ATP binding"/>
    <property type="evidence" value="ECO:0007669"/>
    <property type="project" value="UniProtKB-KW"/>
</dbReference>
<organism evidence="17 18">
    <name type="scientific">Callosobruchus maculatus</name>
    <name type="common">Southern cowpea weevil</name>
    <name type="synonym">Pulse bruchid</name>
    <dbReference type="NCBI Taxonomy" id="64391"/>
    <lineage>
        <taxon>Eukaryota</taxon>
        <taxon>Metazoa</taxon>
        <taxon>Ecdysozoa</taxon>
        <taxon>Arthropoda</taxon>
        <taxon>Hexapoda</taxon>
        <taxon>Insecta</taxon>
        <taxon>Pterygota</taxon>
        <taxon>Neoptera</taxon>
        <taxon>Endopterygota</taxon>
        <taxon>Coleoptera</taxon>
        <taxon>Polyphaga</taxon>
        <taxon>Cucujiformia</taxon>
        <taxon>Chrysomeloidea</taxon>
        <taxon>Chrysomelidae</taxon>
        <taxon>Bruchinae</taxon>
        <taxon>Bruchini</taxon>
        <taxon>Callosobruchus</taxon>
    </lineage>
</organism>
<sequence length="1735" mass="199969">MAQSKAATFPTKGKYEITTFVNPHLFWMIEVESEARFKTLQELNKLMEELCRNYSKDAGTTFDVGDIVVAKYEGSLYRAILEYIGTDGACSKGQYLCWLIDYGTLVESNTIYKSSASIRKILPLSYQASVNNVVYTLQHLGFGKTGEVEKTTEFLLTPIPQCLQTSMDILSTVNSVEFYLEEKDEGIYFGDIMYKDKNGDQKSFRQYLIDKGIVGINKEWFPEMKCFINEYKDKNLQLIEHICKRSLNSINRKKVCQEIKKKVVEEFEEIEVSEEEMLYPRRSKGKCPSNSKNLSDCNHLVIEDTSPEHKGSLNSSLSQNDMSSECGSPSSSSIMKPSKMAILKKKLEEKRACKKEETTTESSSQVTKDSSGPKRQGKSRIDLREVSKGKIIFGPAGGESSSFLCQKKVEKPKITNTHRPTGNRRPRTQTTTCTIQGITPKELLQRFRRARREESPDSDDESSQLEQSPPQENGESEESSVTESGSTVSSRCVSQMKVKPYCSCKNCDFWTNDKSWEQAGEYEKYKPKVKLTEEPRHVFLKETSDLEPVEILSVNYSSLSRLEKKSTPKLLVHSECLPWPVKELANVHMHPEIYQTVVQEEYKVARRIQTYAWPALFRNQHVFMVHGSQSGKTMAYLTTMCSLLLEKEERYEFAKKLTGAPIVVILCSNTERCRDVHDRARLILGRTKVRIGLVEYPISHVSTHNIDMLVTTPTIFMDLLKKRAVILNGLCHLVFEDGDNILSYFYPLVDKILEAIHKMLKSRYHSRSVQIVLCAEHWNKQMTMLLQRLSDTPVVCIANYLEAAMYGNITFSTRFMRSSTKAEVIKTILKDSYKFTKSVVLCKQNEIEELETILMLNGIEAAVISEDLTVDESHLLEENWTKAPGGNYTVLVTTDHLLNTELNVTSASTLIHFSLPSSWTKFTKRFVCLLENYRSPLDQKESKIVCQNIVLLDENCQEQLPRYFKYMNSTDMKYRLSDELKAYSEELRDNAESYKIDKRIELCEMLKIFGKCRNTYSCPMRHKIDKSLDVNASLPTHGKIKFKIRNVYDVTNYSIEIIETVDSSGNSVPFTEIPDVTEDLTNAMRISRKRPKEFTLGHLYVYYAADDLTETFHRCVLMARENETVRIKLIDEGKELSTVLKNRLYKLPKDFGEDKFPRKYPDVYLANLIPPYEDDGFSNKALYILTNTLEKHDYKNIVLTGYVHLQLSNTLWLRNVEEEVVLCDKVVAGFQLTRQILYKELAVVDLNQLDHLHKMCTQAGLVLPKYEVVSVKEVKEEKITPQWAFLDMEEVQEVIFSSAISPDEMYVRLNKFNDLLYTLNKDIQQAIKKPHYPKLKEVKPGTICLAKDPASEDYNRCIVLKNDEQQALCFFVDFGDEAVLPISDLKYLSNEFITKLPFQGIQCKLFGVKPVFEEWSAEVTDLLYEYHTEPHTDIFRSLYVKVCSKEKTTISDYYLNKYSILLKDGFGKKNSLINDLSIDCGLALPTGEGLEDFEIPGSLPETEESDEYVDLAKDILEKTEEARENFKPGEDFQQADFNEDLELFVDDENLMQFIDQVVNFYRKDNASVFRQELPPIQAAPTVDYLTPELFWYQSDTAVKLTIKVTDVKDYKLTLSKGRILWFRAEKGKDQYCLKLMLYDHIETMQHTATGLDVRITLIKKNYIEWPRLILAKHKPRNIHYDVSMLQVKEETKRVLQLPKELDDEEEESDNDLDMCYEVYSDMDSDFDQEVPHDSD</sequence>
<dbReference type="GO" id="GO:0042078">
    <property type="term" value="P:germ-line stem cell division"/>
    <property type="evidence" value="ECO:0007669"/>
    <property type="project" value="TreeGrafter"/>
</dbReference>
<dbReference type="Gene3D" id="3.40.50.300">
    <property type="entry name" value="P-loop containing nucleotide triphosphate hydrolases"/>
    <property type="match status" value="2"/>
</dbReference>
<keyword evidence="11" id="KW-0469">Meiosis</keyword>
<keyword evidence="10" id="KW-0943">RNA-mediated gene silencing</keyword>
<evidence type="ECO:0000256" key="7">
    <source>
        <dbReference type="ARBA" id="ARBA00022806"/>
    </source>
</evidence>
<evidence type="ECO:0000256" key="5">
    <source>
        <dbReference type="ARBA" id="ARBA00022782"/>
    </source>
</evidence>
<feature type="domain" description="CS" evidence="16">
    <location>
        <begin position="1584"/>
        <end position="1669"/>
    </location>
</feature>
<dbReference type="InterPro" id="IPR014001">
    <property type="entry name" value="Helicase_ATP-bd"/>
</dbReference>
<comment type="catalytic activity">
    <reaction evidence="12">
        <text>ATP + H2O = ADP + phosphate + H(+)</text>
        <dbReference type="Rhea" id="RHEA:13065"/>
        <dbReference type="ChEBI" id="CHEBI:15377"/>
        <dbReference type="ChEBI" id="CHEBI:15378"/>
        <dbReference type="ChEBI" id="CHEBI:30616"/>
        <dbReference type="ChEBI" id="CHEBI:43474"/>
        <dbReference type="ChEBI" id="CHEBI:456216"/>
        <dbReference type="EC" id="3.6.4.13"/>
    </reaction>
</comment>
<dbReference type="Pfam" id="PF04969">
    <property type="entry name" value="CS"/>
    <property type="match status" value="1"/>
</dbReference>
<evidence type="ECO:0000259" key="15">
    <source>
        <dbReference type="PROSITE" id="PS51192"/>
    </source>
</evidence>
<evidence type="ECO:0000256" key="3">
    <source>
        <dbReference type="ARBA" id="ARBA00022737"/>
    </source>
</evidence>
<accession>A0A653CFP1</accession>
<gene>
    <name evidence="17" type="ORF">CALMAC_LOCUS8622</name>
</gene>
<keyword evidence="2" id="KW-0217">Developmental protein</keyword>
<dbReference type="Pfam" id="PF00270">
    <property type="entry name" value="DEAD"/>
    <property type="match status" value="1"/>
</dbReference>
<feature type="region of interest" description="Disordered" evidence="13">
    <location>
        <begin position="305"/>
        <end position="338"/>
    </location>
</feature>
<dbReference type="PROSITE" id="PS51203">
    <property type="entry name" value="CS"/>
    <property type="match status" value="1"/>
</dbReference>
<keyword evidence="5" id="KW-0221">Differentiation</keyword>
<evidence type="ECO:0000256" key="13">
    <source>
        <dbReference type="SAM" id="MobiDB-lite"/>
    </source>
</evidence>
<evidence type="ECO:0000256" key="10">
    <source>
        <dbReference type="ARBA" id="ARBA00023158"/>
    </source>
</evidence>
<proteinExistence type="predicted"/>
<evidence type="ECO:0000256" key="8">
    <source>
        <dbReference type="ARBA" id="ARBA00022840"/>
    </source>
</evidence>
<evidence type="ECO:0000313" key="18">
    <source>
        <dbReference type="Proteomes" id="UP000410492"/>
    </source>
</evidence>
<dbReference type="Gene3D" id="2.30.30.140">
    <property type="match status" value="2"/>
</dbReference>
<evidence type="ECO:0000256" key="11">
    <source>
        <dbReference type="ARBA" id="ARBA00023254"/>
    </source>
</evidence>
<keyword evidence="3" id="KW-0677">Repeat</keyword>
<dbReference type="SUPFAM" id="SSF49764">
    <property type="entry name" value="HSP20-like chaperones"/>
    <property type="match status" value="1"/>
</dbReference>
<evidence type="ECO:0000313" key="17">
    <source>
        <dbReference type="EMBL" id="VEN46583.1"/>
    </source>
</evidence>
<reference evidence="17 18" key="1">
    <citation type="submission" date="2019-01" db="EMBL/GenBank/DDBJ databases">
        <authorList>
            <person name="Sayadi A."/>
        </authorList>
    </citation>
    <scope>NUCLEOTIDE SEQUENCE [LARGE SCALE GENOMIC DNA]</scope>
</reference>
<dbReference type="GO" id="GO:0003724">
    <property type="term" value="F:RNA helicase activity"/>
    <property type="evidence" value="ECO:0007669"/>
    <property type="project" value="UniProtKB-EC"/>
</dbReference>
<dbReference type="Pfam" id="PF00567">
    <property type="entry name" value="TUDOR"/>
    <property type="match status" value="2"/>
</dbReference>
<dbReference type="PANTHER" id="PTHR22655:SF2">
    <property type="entry name" value="ATP-DEPENDENT RNA HELICASE TDRD12-RELATED"/>
    <property type="match status" value="1"/>
</dbReference>
<feature type="compositionally biased region" description="Polar residues" evidence="13">
    <location>
        <begin position="464"/>
        <end position="473"/>
    </location>
</feature>
<dbReference type="InterPro" id="IPR007052">
    <property type="entry name" value="CS_dom"/>
</dbReference>
<dbReference type="OrthoDB" id="249932at2759"/>
<keyword evidence="8" id="KW-0067">ATP-binding</keyword>
<dbReference type="PROSITE" id="PS50304">
    <property type="entry name" value="TUDOR"/>
    <property type="match status" value="1"/>
</dbReference>
<dbReference type="InterPro" id="IPR008978">
    <property type="entry name" value="HSP20-like_chaperone"/>
</dbReference>
<evidence type="ECO:0000256" key="6">
    <source>
        <dbReference type="ARBA" id="ARBA00022801"/>
    </source>
</evidence>
<feature type="compositionally biased region" description="Polar residues" evidence="13">
    <location>
        <begin position="312"/>
        <end position="322"/>
    </location>
</feature>
<evidence type="ECO:0000256" key="1">
    <source>
        <dbReference type="ARBA" id="ARBA00012552"/>
    </source>
</evidence>
<dbReference type="InterPro" id="IPR011545">
    <property type="entry name" value="DEAD/DEAH_box_helicase_dom"/>
</dbReference>
<feature type="domain" description="Tudor" evidence="14">
    <location>
        <begin position="1337"/>
        <end position="1395"/>
    </location>
</feature>
<dbReference type="Gene3D" id="2.60.40.790">
    <property type="match status" value="1"/>
</dbReference>
<dbReference type="Proteomes" id="UP000410492">
    <property type="component" value="Unassembled WGS sequence"/>
</dbReference>
<feature type="compositionally biased region" description="Low complexity" evidence="13">
    <location>
        <begin position="428"/>
        <end position="439"/>
    </location>
</feature>
<dbReference type="EC" id="3.6.4.13" evidence="1"/>
<keyword evidence="7" id="KW-0347">Helicase</keyword>
<dbReference type="GO" id="GO:0031047">
    <property type="term" value="P:regulatory ncRNA-mediated gene silencing"/>
    <property type="evidence" value="ECO:0007669"/>
    <property type="project" value="UniProtKB-KW"/>
</dbReference>
<dbReference type="SMART" id="SM00487">
    <property type="entry name" value="DEXDc"/>
    <property type="match status" value="1"/>
</dbReference>
<dbReference type="GO" id="GO:0016787">
    <property type="term" value="F:hydrolase activity"/>
    <property type="evidence" value="ECO:0007669"/>
    <property type="project" value="UniProtKB-KW"/>
</dbReference>
<keyword evidence="9" id="KW-0744">Spermatogenesis</keyword>
<keyword evidence="6" id="KW-0378">Hydrolase</keyword>
<name>A0A653CFP1_CALMS</name>
<keyword evidence="4" id="KW-0547">Nucleotide-binding</keyword>
<dbReference type="EMBL" id="CAACVG010007679">
    <property type="protein sequence ID" value="VEN46583.1"/>
    <property type="molecule type" value="Genomic_DNA"/>
</dbReference>
<evidence type="ECO:0000259" key="14">
    <source>
        <dbReference type="PROSITE" id="PS50304"/>
    </source>
</evidence>
<feature type="domain" description="Helicase ATP-binding" evidence="15">
    <location>
        <begin position="613"/>
        <end position="774"/>
    </location>
</feature>